<dbReference type="Gene3D" id="3.40.850.10">
    <property type="entry name" value="Kinesin motor domain"/>
    <property type="match status" value="2"/>
</dbReference>
<dbReference type="InterPro" id="IPR001752">
    <property type="entry name" value="Kinesin_motor_dom"/>
</dbReference>
<feature type="coiled-coil region" evidence="3">
    <location>
        <begin position="375"/>
        <end position="402"/>
    </location>
</feature>
<sequence length="500" mass="56166">MEFQYELRSLKLGGSDMVLGVNWLSQFGPITFDFIQEHINFVKEGIKVTLTGEFEMITGPQMNSLMVQQAYGIIGQLGAITEQEMMNNYERGSMAAEKIQSLIIDPASDQEYKYYNGILRYEGKSHTMFGCTKQRGIVYKSLRDILGKEEGVGGEKIGVGRFVQVTILEIYNEEIYDLLPSANSGGRFGLGWSKAGSASQVKLEMMEKKAKNASFISRNEAGKILKEIEKVEKRMIIKNVAGSENVEQAGQNGMEAKMQTAKINQGNIALKRVVESIANGDSHVPFRDSKLTMLLQDSFEDIKSKILMILCAIPGLKELHKTIATLEYGAKAKCIVRGPHTPIKEKGAEDSSLAVILGSRIEAMDQFIYTTQMENKLREKELNEAQKELKKKEEEIFGLRTKLALVDGRGTGISENEIDSKVNDRTQMLKSELERTENASSSADIEESSLLPAKFIDKQPQGIIQARMFNKEEEAEVKWLIQWADQLEEDVTWENLEEIQ</sequence>
<comment type="caution">
    <text evidence="5">The sequence shown here is derived from an EMBL/GenBank/DDBJ whole genome shotgun (WGS) entry which is preliminary data.</text>
</comment>
<comment type="similarity">
    <text evidence="2">Belongs to the TRAFAC class myosin-kinesin ATPase superfamily. Kinesin family.</text>
</comment>
<dbReference type="Pfam" id="PF00225">
    <property type="entry name" value="Kinesin"/>
    <property type="match status" value="2"/>
</dbReference>
<dbReference type="PANTHER" id="PTHR24115">
    <property type="entry name" value="KINESIN-RELATED"/>
    <property type="match status" value="1"/>
</dbReference>
<dbReference type="InterPro" id="IPR027640">
    <property type="entry name" value="Kinesin-like_fam"/>
</dbReference>
<organism evidence="5 6">
    <name type="scientific">Abeliophyllum distichum</name>
    <dbReference type="NCBI Taxonomy" id="126358"/>
    <lineage>
        <taxon>Eukaryota</taxon>
        <taxon>Viridiplantae</taxon>
        <taxon>Streptophyta</taxon>
        <taxon>Embryophyta</taxon>
        <taxon>Tracheophyta</taxon>
        <taxon>Spermatophyta</taxon>
        <taxon>Magnoliopsida</taxon>
        <taxon>eudicotyledons</taxon>
        <taxon>Gunneridae</taxon>
        <taxon>Pentapetalae</taxon>
        <taxon>asterids</taxon>
        <taxon>lamiids</taxon>
        <taxon>Lamiales</taxon>
        <taxon>Oleaceae</taxon>
        <taxon>Forsythieae</taxon>
        <taxon>Abeliophyllum</taxon>
    </lineage>
</organism>
<accession>A0ABD1T2E8</accession>
<feature type="domain" description="Kinesin motor" evidence="4">
    <location>
        <begin position="241"/>
        <end position="335"/>
    </location>
</feature>
<dbReference type="InterPro" id="IPR036961">
    <property type="entry name" value="Kinesin_motor_dom_sf"/>
</dbReference>
<keyword evidence="6" id="KW-1185">Reference proteome</keyword>
<dbReference type="SUPFAM" id="SSF52540">
    <property type="entry name" value="P-loop containing nucleoside triphosphate hydrolases"/>
    <property type="match status" value="1"/>
</dbReference>
<dbReference type="Proteomes" id="UP001604336">
    <property type="component" value="Unassembled WGS sequence"/>
</dbReference>
<reference evidence="6" key="1">
    <citation type="submission" date="2024-07" db="EMBL/GenBank/DDBJ databases">
        <title>Two chromosome-level genome assemblies of Korean endemic species Abeliophyllum distichum and Forsythia ovata (Oleaceae).</title>
        <authorList>
            <person name="Jang H."/>
        </authorList>
    </citation>
    <scope>NUCLEOTIDE SEQUENCE [LARGE SCALE GENOMIC DNA]</scope>
</reference>
<evidence type="ECO:0000313" key="5">
    <source>
        <dbReference type="EMBL" id="KAL2506907.1"/>
    </source>
</evidence>
<dbReference type="GO" id="GO:0016787">
    <property type="term" value="F:hydrolase activity"/>
    <property type="evidence" value="ECO:0007669"/>
    <property type="project" value="UniProtKB-KW"/>
</dbReference>
<name>A0ABD1T2E8_9LAMI</name>
<dbReference type="PROSITE" id="PS50067">
    <property type="entry name" value="KINESIN_MOTOR_2"/>
    <property type="match status" value="1"/>
</dbReference>
<gene>
    <name evidence="5" type="ORF">Adt_22528</name>
</gene>
<comment type="caution">
    <text evidence="2">Lacks conserved residue(s) required for the propagation of feature annotation.</text>
</comment>
<protein>
    <submittedName>
        <fullName evidence="5">P-loop containing nucleoside triphosphate hydrolase superfamily protein</fullName>
    </submittedName>
</protein>
<evidence type="ECO:0000313" key="6">
    <source>
        <dbReference type="Proteomes" id="UP001604336"/>
    </source>
</evidence>
<evidence type="ECO:0000256" key="3">
    <source>
        <dbReference type="SAM" id="Coils"/>
    </source>
</evidence>
<keyword evidence="1" id="KW-0505">Motor protein</keyword>
<dbReference type="PANTHER" id="PTHR24115:SF416">
    <property type="entry name" value="KINESIN-LIKE PROTEIN KIN-10A"/>
    <property type="match status" value="1"/>
</dbReference>
<dbReference type="AlphaFoldDB" id="A0ABD1T2E8"/>
<evidence type="ECO:0000256" key="2">
    <source>
        <dbReference type="PROSITE-ProRule" id="PRU00283"/>
    </source>
</evidence>
<evidence type="ECO:0000256" key="1">
    <source>
        <dbReference type="ARBA" id="ARBA00023175"/>
    </source>
</evidence>
<dbReference type="EMBL" id="JBFOLK010000006">
    <property type="protein sequence ID" value="KAL2506907.1"/>
    <property type="molecule type" value="Genomic_DNA"/>
</dbReference>
<dbReference type="PRINTS" id="PR00380">
    <property type="entry name" value="KINESINHEAVY"/>
</dbReference>
<keyword evidence="5" id="KW-0378">Hydrolase</keyword>
<proteinExistence type="inferred from homology"/>
<keyword evidence="3" id="KW-0175">Coiled coil</keyword>
<dbReference type="InterPro" id="IPR027417">
    <property type="entry name" value="P-loop_NTPase"/>
</dbReference>
<dbReference type="SMART" id="SM00129">
    <property type="entry name" value="KISc"/>
    <property type="match status" value="1"/>
</dbReference>
<evidence type="ECO:0000259" key="4">
    <source>
        <dbReference type="PROSITE" id="PS50067"/>
    </source>
</evidence>